<feature type="domain" description="WsaF N-terminal" evidence="2">
    <location>
        <begin position="52"/>
        <end position="156"/>
    </location>
</feature>
<sequence length="375" mass="42569">MNVIQHFEFVTPAPYSTRSSDGKAQPKTINWYIPPIGKGSGGHLNIFRFAKNLESLGYINRFIVVAESLTAEHNRLRQEEIKDKIAEWFMPLNAECFRGTHNLPPAEFAIATGWQTAYYVAALRDTCHKCYFIQDYEPWFYSRGSEYFLAENTYKLGFVGITAGHWLQNVMRNEYGMEAHAVGFSYDKDLYHPPEQLAHSAEKQRVFFYARPPTPRRAFDLGVLVLNEVRKRLPNVEIVMAGWDLSQYEFPFEIEDHGIMALNELPGLYATCSAALVLSFSNLSLLPLELMASGVPVVSNNGDWVQWLLNGDNACLSEPTIDGLADALVKLLSDEALRRAHVQRGLEFARSTSWIQEARRVDEILSNLALRAPTR</sequence>
<evidence type="ECO:0000313" key="4">
    <source>
        <dbReference type="EMBL" id="PRH38198.1"/>
    </source>
</evidence>
<protein>
    <submittedName>
        <fullName evidence="4">Glycosyl transferase group 1</fullName>
    </submittedName>
</protein>
<reference evidence="4 5" key="1">
    <citation type="submission" date="2018-03" db="EMBL/GenBank/DDBJ databases">
        <authorList>
            <person name="Nguyen K."/>
            <person name="Fouts D."/>
            <person name="Sutton G."/>
        </authorList>
    </citation>
    <scope>NUCLEOTIDE SEQUENCE [LARGE SCALE GENOMIC DNA]</scope>
    <source>
        <strain evidence="4 5">AU3578</strain>
    </source>
</reference>
<dbReference type="RefSeq" id="WP_063900365.1">
    <property type="nucleotide sequence ID" value="NZ_CADFFA010000015.1"/>
</dbReference>
<proteinExistence type="predicted"/>
<feature type="domain" description="WsaF C-terminal" evidence="3">
    <location>
        <begin position="204"/>
        <end position="328"/>
    </location>
</feature>
<dbReference type="Pfam" id="PF22772">
    <property type="entry name" value="WsaF_C"/>
    <property type="match status" value="1"/>
</dbReference>
<dbReference type="Gene3D" id="3.40.50.2000">
    <property type="entry name" value="Glycogen Phosphorylase B"/>
    <property type="match status" value="1"/>
</dbReference>
<keyword evidence="1 4" id="KW-0808">Transferase</keyword>
<dbReference type="Proteomes" id="UP000237632">
    <property type="component" value="Unassembled WGS sequence"/>
</dbReference>
<dbReference type="AlphaFoldDB" id="A0AA44XTW1"/>
<dbReference type="PANTHER" id="PTHR46401">
    <property type="entry name" value="GLYCOSYLTRANSFERASE WBBK-RELATED"/>
    <property type="match status" value="1"/>
</dbReference>
<evidence type="ECO:0000259" key="2">
    <source>
        <dbReference type="Pfam" id="PF21374"/>
    </source>
</evidence>
<dbReference type="Pfam" id="PF21374">
    <property type="entry name" value="WsaF_N"/>
    <property type="match status" value="1"/>
</dbReference>
<gene>
    <name evidence="4" type="ORF">C6T65_33350</name>
</gene>
<dbReference type="EMBL" id="PVHK01000253">
    <property type="protein sequence ID" value="PRH38198.1"/>
    <property type="molecule type" value="Genomic_DNA"/>
</dbReference>
<dbReference type="PANTHER" id="PTHR46401:SF2">
    <property type="entry name" value="GLYCOSYLTRANSFERASE WBBK-RELATED"/>
    <property type="match status" value="1"/>
</dbReference>
<dbReference type="GO" id="GO:0030247">
    <property type="term" value="F:polysaccharide binding"/>
    <property type="evidence" value="ECO:0007669"/>
    <property type="project" value="InterPro"/>
</dbReference>
<name>A0AA44XTW1_BURVI</name>
<evidence type="ECO:0000259" key="3">
    <source>
        <dbReference type="Pfam" id="PF22772"/>
    </source>
</evidence>
<dbReference type="SUPFAM" id="SSF53756">
    <property type="entry name" value="UDP-Glycosyltransferase/glycogen phosphorylase"/>
    <property type="match status" value="1"/>
</dbReference>
<evidence type="ECO:0000313" key="5">
    <source>
        <dbReference type="Proteomes" id="UP000237632"/>
    </source>
</evidence>
<dbReference type="CDD" id="cd03801">
    <property type="entry name" value="GT4_PimA-like"/>
    <property type="match status" value="1"/>
</dbReference>
<accession>A0AA44XTW1</accession>
<dbReference type="InterPro" id="IPR055050">
    <property type="entry name" value="WsaF_C"/>
</dbReference>
<comment type="caution">
    <text evidence="4">The sequence shown here is derived from an EMBL/GenBank/DDBJ whole genome shotgun (WGS) entry which is preliminary data.</text>
</comment>
<evidence type="ECO:0000256" key="1">
    <source>
        <dbReference type="ARBA" id="ARBA00022679"/>
    </source>
</evidence>
<organism evidence="4 5">
    <name type="scientific">Burkholderia vietnamiensis</name>
    <dbReference type="NCBI Taxonomy" id="60552"/>
    <lineage>
        <taxon>Bacteria</taxon>
        <taxon>Pseudomonadati</taxon>
        <taxon>Pseudomonadota</taxon>
        <taxon>Betaproteobacteria</taxon>
        <taxon>Burkholderiales</taxon>
        <taxon>Burkholderiaceae</taxon>
        <taxon>Burkholderia</taxon>
        <taxon>Burkholderia cepacia complex</taxon>
    </lineage>
</organism>
<dbReference type="GO" id="GO:0016757">
    <property type="term" value="F:glycosyltransferase activity"/>
    <property type="evidence" value="ECO:0007669"/>
    <property type="project" value="TreeGrafter"/>
</dbReference>
<dbReference type="InterPro" id="IPR048510">
    <property type="entry name" value="WsaF_N"/>
</dbReference>
<dbReference type="Gene3D" id="3.40.50.11090">
    <property type="match status" value="1"/>
</dbReference>
<dbReference type="GO" id="GO:0009103">
    <property type="term" value="P:lipopolysaccharide biosynthetic process"/>
    <property type="evidence" value="ECO:0007669"/>
    <property type="project" value="TreeGrafter"/>
</dbReference>